<reference evidence="1 2" key="1">
    <citation type="submission" date="2019-07" db="EMBL/GenBank/DDBJ databases">
        <title>Genomic Encyclopedia of Archaeal and Bacterial Type Strains, Phase II (KMG-II): from individual species to whole genera.</title>
        <authorList>
            <person name="Goeker M."/>
        </authorList>
    </citation>
    <scope>NUCLEOTIDE SEQUENCE [LARGE SCALE GENOMIC DNA]</scope>
    <source>
        <strain evidence="1 2">DSM 3754</strain>
    </source>
</reference>
<dbReference type="AlphaFoldDB" id="A0A663A6V3"/>
<proteinExistence type="predicted"/>
<sequence>MRYHISRSELQSRNDCVVLFLRRRVSMSTRSQLRFVQRVEQIGETDGSADRVAQVYRHSDGYPGSVLRDLTQLKALLDATRAERGPGYTAATFMFLDKLSTVDLYLDGDPERTIDAAQPADLLKPANMEHLDQPLFLLGHGVEDPNDGIHGDEEYLYVVELPTENPFDEPTEWTVKVSGRSAFPRWDGPTDEAFERANWQFHGSLEAALTELVRGEAVVK</sequence>
<organism evidence="1 2">
    <name type="scientific">Halobacterium salinarum (strain ATCC 33171 / DSM 3754 / JCM 8978 / NBRC 102687 / NCIMB 764 / 91-R6)</name>
    <dbReference type="NCBI Taxonomy" id="2597657"/>
    <lineage>
        <taxon>Archaea</taxon>
        <taxon>Methanobacteriati</taxon>
        <taxon>Methanobacteriota</taxon>
        <taxon>Stenosarchaea group</taxon>
        <taxon>Halobacteria</taxon>
        <taxon>Halobacteriales</taxon>
        <taxon>Halobacteriaceae</taxon>
        <taxon>Halobacterium</taxon>
    </lineage>
</organism>
<dbReference type="EMBL" id="VRYN01000014">
    <property type="protein sequence ID" value="TYO74505.1"/>
    <property type="molecule type" value="Genomic_DNA"/>
</dbReference>
<gene>
    <name evidence="1" type="ORF">APQ99_02323</name>
</gene>
<accession>A0A663A6V3</accession>
<dbReference type="Proteomes" id="UP000323075">
    <property type="component" value="Unassembled WGS sequence"/>
</dbReference>
<comment type="caution">
    <text evidence="1">The sequence shown here is derived from an EMBL/GenBank/DDBJ whole genome shotgun (WGS) entry which is preliminary data.</text>
</comment>
<name>A0A663A6V3_HALS9</name>
<protein>
    <submittedName>
        <fullName evidence="1">Uncharacterized protein</fullName>
    </submittedName>
</protein>
<evidence type="ECO:0000313" key="1">
    <source>
        <dbReference type="EMBL" id="TYO74505.1"/>
    </source>
</evidence>
<evidence type="ECO:0000313" key="2">
    <source>
        <dbReference type="Proteomes" id="UP000323075"/>
    </source>
</evidence>